<dbReference type="PROSITE" id="PS50110">
    <property type="entry name" value="RESPONSE_REGULATORY"/>
    <property type="match status" value="1"/>
</dbReference>
<keyword evidence="3" id="KW-0805">Transcription regulation</keyword>
<dbReference type="Gene3D" id="3.40.50.2300">
    <property type="match status" value="1"/>
</dbReference>
<dbReference type="Gene3D" id="3.30.450.40">
    <property type="match status" value="1"/>
</dbReference>
<dbReference type="GO" id="GO:0016301">
    <property type="term" value="F:kinase activity"/>
    <property type="evidence" value="ECO:0007669"/>
    <property type="project" value="UniProtKB-KW"/>
</dbReference>
<dbReference type="InterPro" id="IPR003018">
    <property type="entry name" value="GAF"/>
</dbReference>
<evidence type="ECO:0000256" key="2">
    <source>
        <dbReference type="ARBA" id="ARBA00022777"/>
    </source>
</evidence>
<evidence type="ECO:0000256" key="5">
    <source>
        <dbReference type="PROSITE-ProRule" id="PRU00169"/>
    </source>
</evidence>
<dbReference type="OrthoDB" id="205707at2157"/>
<dbReference type="Pfam" id="PF08447">
    <property type="entry name" value="PAS_3"/>
    <property type="match status" value="1"/>
</dbReference>
<dbReference type="SUPFAM" id="SSF55781">
    <property type="entry name" value="GAF domain-like"/>
    <property type="match status" value="1"/>
</dbReference>
<dbReference type="PANTHER" id="PTHR34236">
    <property type="entry name" value="DIMETHYL SULFOXIDE REDUCTASE TRANSCRIPTIONAL ACTIVATOR"/>
    <property type="match status" value="1"/>
</dbReference>
<feature type="domain" description="PAC" evidence="9">
    <location>
        <begin position="257"/>
        <end position="308"/>
    </location>
</feature>
<evidence type="ECO:0000259" key="7">
    <source>
        <dbReference type="PROSITE" id="PS50110"/>
    </source>
</evidence>
<feature type="region of interest" description="Disordered" evidence="6">
    <location>
        <begin position="381"/>
        <end position="404"/>
    </location>
</feature>
<feature type="modified residue" description="4-aspartylphosphate" evidence="5">
    <location>
        <position position="109"/>
    </location>
</feature>
<keyword evidence="11" id="KW-1185">Reference proteome</keyword>
<evidence type="ECO:0000256" key="1">
    <source>
        <dbReference type="ARBA" id="ARBA00022679"/>
    </source>
</evidence>
<evidence type="ECO:0000313" key="10">
    <source>
        <dbReference type="EMBL" id="GGL73209.1"/>
    </source>
</evidence>
<dbReference type="Pfam" id="PF15915">
    <property type="entry name" value="BAT"/>
    <property type="match status" value="1"/>
</dbReference>
<keyword evidence="2" id="KW-0418">Kinase</keyword>
<feature type="domain" description="Response regulatory" evidence="7">
    <location>
        <begin position="59"/>
        <end position="174"/>
    </location>
</feature>
<keyword evidence="5" id="KW-0597">Phosphoprotein</keyword>
<dbReference type="Pfam" id="PF00072">
    <property type="entry name" value="Response_reg"/>
    <property type="match status" value="1"/>
</dbReference>
<dbReference type="InterPro" id="IPR029016">
    <property type="entry name" value="GAF-like_dom_sf"/>
</dbReference>
<evidence type="ECO:0000256" key="6">
    <source>
        <dbReference type="SAM" id="MobiDB-lite"/>
    </source>
</evidence>
<dbReference type="SMART" id="SM00091">
    <property type="entry name" value="PAS"/>
    <property type="match status" value="1"/>
</dbReference>
<dbReference type="SUPFAM" id="SSF55785">
    <property type="entry name" value="PYP-like sensor domain (PAS domain)"/>
    <property type="match status" value="1"/>
</dbReference>
<comment type="caution">
    <text evidence="10">The sequence shown here is derived from an EMBL/GenBank/DDBJ whole genome shotgun (WGS) entry which is preliminary data.</text>
</comment>
<dbReference type="SMART" id="SM00065">
    <property type="entry name" value="GAF"/>
    <property type="match status" value="1"/>
</dbReference>
<sequence>MTGERPRMLLIEDNPGDARYIRELLREAMAFTERSFDLAAGEHTTGTPPGADAEAESDRVSDADATAANSSTYVEGERRGDQLPLVHETRLDDGLDRLDAEPPDVVLLDLDLPDSTGLDTLRAVTDRDELVPVVVLTGLRDREVGIDALREGAGEYLVKDEINADLLIRSVSHAIERKAHEREQRRYRTLIKESTDANAILAPDGRIKYITPSAERVLGYSPDTLVGENALDYIHPDDHQTVRGEFGALADTDRGETEFEFRFRHADGSWIYLGSRARNLLGEPAIDGLVVYTHDVTERRERTRRLEQQRQRLAALNELNDVVHSVTTAVVERSTRDEIEQTACDRLVAADSYDFAWVCERDSRDGGLTVRATTDDTVRTDTVDLDTDHPDADHSDADHSDGEHPIERAFRTGAIQTAHGAVADPRPDLSADATPFQSAAALPLVHEDTVFAVLSVHTARGDAFEREERDVVAHLGETVGHAIAAADRKRALLGDSLVELDLRLDEPATADAGITDTITVSRILPVSDDGLLAYGEAAVDDPDDLVALTDTIPDWNDVDVIRETEDAVHFELHATDLPAVSTVAALGGSVERVRFDATDVELTVHLPVDAEVRDVVDRIRDDYPHTAVHRQVTKTDDSAERLARVWSEELTDRQRAALEAAYFAGFFEWPRASSGEEVAASLDISGPTFSEHLRNAQRKLFGGVLRT</sequence>
<dbReference type="InterPro" id="IPR007050">
    <property type="entry name" value="HTH_bacterioopsin"/>
</dbReference>
<keyword evidence="4" id="KW-0804">Transcription</keyword>
<dbReference type="EMBL" id="BMPG01000009">
    <property type="protein sequence ID" value="GGL73209.1"/>
    <property type="molecule type" value="Genomic_DNA"/>
</dbReference>
<organism evidence="10 11">
    <name type="scientific">Halocalculus aciditolerans</name>
    <dbReference type="NCBI Taxonomy" id="1383812"/>
    <lineage>
        <taxon>Archaea</taxon>
        <taxon>Methanobacteriati</taxon>
        <taxon>Methanobacteriota</taxon>
        <taxon>Stenosarchaea group</taxon>
        <taxon>Halobacteria</taxon>
        <taxon>Halobacteriales</taxon>
        <taxon>Halobacteriaceae</taxon>
        <taxon>Halocalculus</taxon>
    </lineage>
</organism>
<dbReference type="AlphaFoldDB" id="A0A830FGV8"/>
<dbReference type="InterPro" id="IPR001789">
    <property type="entry name" value="Sig_transdc_resp-reg_receiver"/>
</dbReference>
<dbReference type="GO" id="GO:0000160">
    <property type="term" value="P:phosphorelay signal transduction system"/>
    <property type="evidence" value="ECO:0007669"/>
    <property type="project" value="InterPro"/>
</dbReference>
<evidence type="ECO:0000313" key="11">
    <source>
        <dbReference type="Proteomes" id="UP000607197"/>
    </source>
</evidence>
<accession>A0A830FGV8</accession>
<evidence type="ECO:0000259" key="8">
    <source>
        <dbReference type="PROSITE" id="PS50112"/>
    </source>
</evidence>
<gene>
    <name evidence="10" type="ORF">GCM10009039_34110</name>
</gene>
<dbReference type="InterPro" id="IPR031803">
    <property type="entry name" value="BAT_GAF/HTH-assoc"/>
</dbReference>
<protein>
    <submittedName>
        <fullName evidence="10">Bacterio-opsin activator</fullName>
    </submittedName>
</protein>
<dbReference type="InterPro" id="IPR000700">
    <property type="entry name" value="PAS-assoc_C"/>
</dbReference>
<dbReference type="CDD" id="cd00130">
    <property type="entry name" value="PAS"/>
    <property type="match status" value="1"/>
</dbReference>
<dbReference type="Proteomes" id="UP000607197">
    <property type="component" value="Unassembled WGS sequence"/>
</dbReference>
<dbReference type="InterPro" id="IPR013655">
    <property type="entry name" value="PAS_fold_3"/>
</dbReference>
<reference evidence="10" key="2">
    <citation type="submission" date="2020-09" db="EMBL/GenBank/DDBJ databases">
        <authorList>
            <person name="Sun Q."/>
            <person name="Ohkuma M."/>
        </authorList>
    </citation>
    <scope>NUCLEOTIDE SEQUENCE</scope>
    <source>
        <strain evidence="10">JCM 19596</strain>
    </source>
</reference>
<name>A0A830FGV8_9EURY</name>
<dbReference type="InterPro" id="IPR035965">
    <property type="entry name" value="PAS-like_dom_sf"/>
</dbReference>
<dbReference type="NCBIfam" id="TIGR00229">
    <property type="entry name" value="sensory_box"/>
    <property type="match status" value="1"/>
</dbReference>
<feature type="domain" description="PAS" evidence="8">
    <location>
        <begin position="183"/>
        <end position="253"/>
    </location>
</feature>
<dbReference type="RefSeq" id="WP_188981018.1">
    <property type="nucleotide sequence ID" value="NZ_BMPG01000009.1"/>
</dbReference>
<dbReference type="SMART" id="SM00448">
    <property type="entry name" value="REC"/>
    <property type="match status" value="1"/>
</dbReference>
<dbReference type="PROSITE" id="PS50112">
    <property type="entry name" value="PAS"/>
    <property type="match status" value="1"/>
</dbReference>
<feature type="region of interest" description="Disordered" evidence="6">
    <location>
        <begin position="37"/>
        <end position="79"/>
    </location>
</feature>
<evidence type="ECO:0000256" key="4">
    <source>
        <dbReference type="ARBA" id="ARBA00023163"/>
    </source>
</evidence>
<dbReference type="Pfam" id="PF13185">
    <property type="entry name" value="GAF_2"/>
    <property type="match status" value="1"/>
</dbReference>
<dbReference type="SUPFAM" id="SSF52172">
    <property type="entry name" value="CheY-like"/>
    <property type="match status" value="1"/>
</dbReference>
<evidence type="ECO:0000256" key="3">
    <source>
        <dbReference type="ARBA" id="ARBA00023015"/>
    </source>
</evidence>
<dbReference type="Pfam" id="PF04967">
    <property type="entry name" value="HTH_10"/>
    <property type="match status" value="1"/>
</dbReference>
<dbReference type="InterPro" id="IPR000014">
    <property type="entry name" value="PAS"/>
</dbReference>
<feature type="compositionally biased region" description="Low complexity" evidence="6">
    <location>
        <begin position="63"/>
        <end position="72"/>
    </location>
</feature>
<keyword evidence="1" id="KW-0808">Transferase</keyword>
<proteinExistence type="predicted"/>
<dbReference type="PANTHER" id="PTHR34236:SF1">
    <property type="entry name" value="DIMETHYL SULFOXIDE REDUCTASE TRANSCRIPTIONAL ACTIVATOR"/>
    <property type="match status" value="1"/>
</dbReference>
<dbReference type="InterPro" id="IPR011006">
    <property type="entry name" value="CheY-like_superfamily"/>
</dbReference>
<dbReference type="Gene3D" id="3.30.450.20">
    <property type="entry name" value="PAS domain"/>
    <property type="match status" value="1"/>
</dbReference>
<evidence type="ECO:0000259" key="9">
    <source>
        <dbReference type="PROSITE" id="PS50113"/>
    </source>
</evidence>
<reference evidence="10" key="1">
    <citation type="journal article" date="2014" name="Int. J. Syst. Evol. Microbiol.">
        <title>Complete genome sequence of Corynebacterium casei LMG S-19264T (=DSM 44701T), isolated from a smear-ripened cheese.</title>
        <authorList>
            <consortium name="US DOE Joint Genome Institute (JGI-PGF)"/>
            <person name="Walter F."/>
            <person name="Albersmeier A."/>
            <person name="Kalinowski J."/>
            <person name="Ruckert C."/>
        </authorList>
    </citation>
    <scope>NUCLEOTIDE SEQUENCE</scope>
    <source>
        <strain evidence="10">JCM 19596</strain>
    </source>
</reference>
<dbReference type="PROSITE" id="PS50113">
    <property type="entry name" value="PAC"/>
    <property type="match status" value="1"/>
</dbReference>